<protein>
    <submittedName>
        <fullName evidence="1">Uncharacterized protein</fullName>
    </submittedName>
</protein>
<gene>
    <name evidence="1" type="ORF">AFUS01_LOCUS12042</name>
</gene>
<dbReference type="AlphaFoldDB" id="A0A8J2JLY1"/>
<reference evidence="1" key="1">
    <citation type="submission" date="2021-06" db="EMBL/GenBank/DDBJ databases">
        <authorList>
            <person name="Hodson N. C."/>
            <person name="Mongue J. A."/>
            <person name="Jaron S. K."/>
        </authorList>
    </citation>
    <scope>NUCLEOTIDE SEQUENCE</scope>
</reference>
<name>A0A8J2JLY1_9HEXA</name>
<dbReference type="Proteomes" id="UP000708208">
    <property type="component" value="Unassembled WGS sequence"/>
</dbReference>
<dbReference type="EMBL" id="CAJVCH010093807">
    <property type="protein sequence ID" value="CAG7722932.1"/>
    <property type="molecule type" value="Genomic_DNA"/>
</dbReference>
<comment type="caution">
    <text evidence="1">The sequence shown here is derived from an EMBL/GenBank/DDBJ whole genome shotgun (WGS) entry which is preliminary data.</text>
</comment>
<organism evidence="1 2">
    <name type="scientific">Allacma fusca</name>
    <dbReference type="NCBI Taxonomy" id="39272"/>
    <lineage>
        <taxon>Eukaryota</taxon>
        <taxon>Metazoa</taxon>
        <taxon>Ecdysozoa</taxon>
        <taxon>Arthropoda</taxon>
        <taxon>Hexapoda</taxon>
        <taxon>Collembola</taxon>
        <taxon>Symphypleona</taxon>
        <taxon>Sminthuridae</taxon>
        <taxon>Allacma</taxon>
    </lineage>
</organism>
<evidence type="ECO:0000313" key="2">
    <source>
        <dbReference type="Proteomes" id="UP000708208"/>
    </source>
</evidence>
<keyword evidence="2" id="KW-1185">Reference proteome</keyword>
<sequence>MKGLNQNRFGLGSNIWIASKRNTRTYIKMFLRARFESPVQLLQVFPSVHSCSSKVHQKEVESKIASKIRCYNSLRK</sequence>
<accession>A0A8J2JLY1</accession>
<proteinExistence type="predicted"/>
<evidence type="ECO:0000313" key="1">
    <source>
        <dbReference type="EMBL" id="CAG7722932.1"/>
    </source>
</evidence>